<dbReference type="Pfam" id="PF01381">
    <property type="entry name" value="HTH_3"/>
    <property type="match status" value="1"/>
</dbReference>
<gene>
    <name evidence="2" type="ORF">FMM08_03305</name>
</gene>
<name>A0A5C8ZIB7_9ACTN</name>
<dbReference type="GO" id="GO:0003677">
    <property type="term" value="F:DNA binding"/>
    <property type="evidence" value="ECO:0007669"/>
    <property type="project" value="InterPro"/>
</dbReference>
<dbReference type="InterPro" id="IPR010982">
    <property type="entry name" value="Lambda_DNA-bd_dom_sf"/>
</dbReference>
<dbReference type="CDD" id="cd00093">
    <property type="entry name" value="HTH_XRE"/>
    <property type="match status" value="1"/>
</dbReference>
<dbReference type="Proteomes" id="UP000321234">
    <property type="component" value="Unassembled WGS sequence"/>
</dbReference>
<sequence length="111" mass="11310">MAEPSEAAEAPSGEKPLLRVVVGARLRRARAAQGRSLREVAEEAGVSTGHLSQVERGLAEASSEVLRAVCRSLSLPQAVLLRAVSADLALAEPAPVVVPEAGPAAVQALAA</sequence>
<dbReference type="PROSITE" id="PS50943">
    <property type="entry name" value="HTH_CROC1"/>
    <property type="match status" value="1"/>
</dbReference>
<organism evidence="2 3">
    <name type="scientific">Quadrisphaera setariae</name>
    <dbReference type="NCBI Taxonomy" id="2593304"/>
    <lineage>
        <taxon>Bacteria</taxon>
        <taxon>Bacillati</taxon>
        <taxon>Actinomycetota</taxon>
        <taxon>Actinomycetes</taxon>
        <taxon>Kineosporiales</taxon>
        <taxon>Kineosporiaceae</taxon>
        <taxon>Quadrisphaera</taxon>
    </lineage>
</organism>
<accession>A0A5C8ZIB7</accession>
<dbReference type="SUPFAM" id="SSF47413">
    <property type="entry name" value="lambda repressor-like DNA-binding domains"/>
    <property type="match status" value="1"/>
</dbReference>
<evidence type="ECO:0000259" key="1">
    <source>
        <dbReference type="PROSITE" id="PS50943"/>
    </source>
</evidence>
<dbReference type="AlphaFoldDB" id="A0A5C8ZIB7"/>
<keyword evidence="3" id="KW-1185">Reference proteome</keyword>
<reference evidence="2 3" key="1">
    <citation type="submission" date="2019-07" db="EMBL/GenBank/DDBJ databases">
        <title>Quadrisphaera sp. strain DD2A genome sequencing and assembly.</title>
        <authorList>
            <person name="Kim I."/>
        </authorList>
    </citation>
    <scope>NUCLEOTIDE SEQUENCE [LARGE SCALE GENOMIC DNA]</scope>
    <source>
        <strain evidence="2 3">DD2A</strain>
    </source>
</reference>
<dbReference type="OrthoDB" id="3188736at2"/>
<evidence type="ECO:0000313" key="2">
    <source>
        <dbReference type="EMBL" id="TXR57632.1"/>
    </source>
</evidence>
<comment type="caution">
    <text evidence="2">The sequence shown here is derived from an EMBL/GenBank/DDBJ whole genome shotgun (WGS) entry which is preliminary data.</text>
</comment>
<evidence type="ECO:0000313" key="3">
    <source>
        <dbReference type="Proteomes" id="UP000321234"/>
    </source>
</evidence>
<dbReference type="SMART" id="SM00530">
    <property type="entry name" value="HTH_XRE"/>
    <property type="match status" value="1"/>
</dbReference>
<dbReference type="Gene3D" id="1.10.260.40">
    <property type="entry name" value="lambda repressor-like DNA-binding domains"/>
    <property type="match status" value="1"/>
</dbReference>
<dbReference type="InterPro" id="IPR001387">
    <property type="entry name" value="Cro/C1-type_HTH"/>
</dbReference>
<dbReference type="EMBL" id="VKAC01000002">
    <property type="protein sequence ID" value="TXR57632.1"/>
    <property type="molecule type" value="Genomic_DNA"/>
</dbReference>
<feature type="domain" description="HTH cro/C1-type" evidence="1">
    <location>
        <begin position="26"/>
        <end position="80"/>
    </location>
</feature>
<protein>
    <submittedName>
        <fullName evidence="2">Helix-turn-helix transcriptional regulator</fullName>
    </submittedName>
</protein>
<proteinExistence type="predicted"/>